<accession>A0A1E3HQP2</accession>
<dbReference type="Proteomes" id="UP000094065">
    <property type="component" value="Unassembled WGS sequence"/>
</dbReference>
<protein>
    <submittedName>
        <fullName evidence="3">Uncharacterized protein</fullName>
    </submittedName>
</protein>
<evidence type="ECO:0000256" key="2">
    <source>
        <dbReference type="SAM" id="MobiDB-lite"/>
    </source>
</evidence>
<dbReference type="GeneID" id="30155535"/>
<evidence type="ECO:0000313" key="3">
    <source>
        <dbReference type="EMBL" id="ODN78632.1"/>
    </source>
</evidence>
<dbReference type="AlphaFoldDB" id="A0A1E3HQP2"/>
<reference evidence="3 4" key="1">
    <citation type="submission" date="2016-06" db="EMBL/GenBank/DDBJ databases">
        <title>Evolution of pathogenesis and genome organization in the Tremellales.</title>
        <authorList>
            <person name="Cuomo C."/>
            <person name="Litvintseva A."/>
            <person name="Heitman J."/>
            <person name="Chen Y."/>
            <person name="Sun S."/>
            <person name="Springer D."/>
            <person name="Dromer F."/>
            <person name="Young S."/>
            <person name="Zeng Q."/>
            <person name="Chapman S."/>
            <person name="Gujja S."/>
            <person name="Saif S."/>
            <person name="Birren B."/>
        </authorList>
    </citation>
    <scope>NUCLEOTIDE SEQUENCE [LARGE SCALE GENOMIC DNA]</scope>
    <source>
        <strain evidence="3 4">CBS 6039</strain>
    </source>
</reference>
<proteinExistence type="predicted"/>
<keyword evidence="4" id="KW-1185">Reference proteome</keyword>
<name>A0A1E3HQP2_9TREE</name>
<feature type="region of interest" description="Disordered" evidence="2">
    <location>
        <begin position="1"/>
        <end position="57"/>
    </location>
</feature>
<keyword evidence="1" id="KW-0175">Coiled coil</keyword>
<evidence type="ECO:0000256" key="1">
    <source>
        <dbReference type="SAM" id="Coils"/>
    </source>
</evidence>
<feature type="compositionally biased region" description="Pro residues" evidence="2">
    <location>
        <begin position="1"/>
        <end position="10"/>
    </location>
</feature>
<dbReference type="RefSeq" id="XP_018993678.1">
    <property type="nucleotide sequence ID" value="XM_019138242.1"/>
</dbReference>
<gene>
    <name evidence="3" type="ORF">L202_04226</name>
</gene>
<dbReference type="EMBL" id="AWGJ01000006">
    <property type="protein sequence ID" value="ODN78632.1"/>
    <property type="molecule type" value="Genomic_DNA"/>
</dbReference>
<dbReference type="OrthoDB" id="2564755at2759"/>
<comment type="caution">
    <text evidence="3">The sequence shown here is derived from an EMBL/GenBank/DDBJ whole genome shotgun (WGS) entry which is preliminary data.</text>
</comment>
<feature type="coiled-coil region" evidence="1">
    <location>
        <begin position="240"/>
        <end position="276"/>
    </location>
</feature>
<evidence type="ECO:0000313" key="4">
    <source>
        <dbReference type="Proteomes" id="UP000094065"/>
    </source>
</evidence>
<sequence length="388" mass="42188">MAVPRPPPDLDGPISGADFSRLARGNPLPGERPHPLGGGRRIAGAAAPPPSQNEDFSGLEYLLPGISTKTGAWAPGGAIQQGLAQGKGVHQIPGATTLPPPDHPYVWASPGQQANPNPMSTSLWGNYGMPDKPRGGLMDKLGEWWKGPGGASDPWTAYPTSALPGLPSSIRPSHRPLPSGKDLDADWGSGMAYPYSGGMGGLGAYKPDLMGQFSFGQLSRAEQRKLVKKHEKHMKEQVKLAKTAEKLRDKEAKRNKKEQAKKVKMEKKAIKKLEKQMMSGKHPWGGYPLPNHHPIPLPYAAPVTSKPEANKPSLAVQPNPKNEYKFMYFPTSEFGLVKPPNSTGLPKEAGGKEKWPVMSRTMMHAMTNFGMEDKHHHMRVINQPTSTW</sequence>
<organism evidence="3 4">
    <name type="scientific">Cryptococcus amylolentus CBS 6039</name>
    <dbReference type="NCBI Taxonomy" id="1295533"/>
    <lineage>
        <taxon>Eukaryota</taxon>
        <taxon>Fungi</taxon>
        <taxon>Dikarya</taxon>
        <taxon>Basidiomycota</taxon>
        <taxon>Agaricomycotina</taxon>
        <taxon>Tremellomycetes</taxon>
        <taxon>Tremellales</taxon>
        <taxon>Cryptococcaceae</taxon>
        <taxon>Cryptococcus</taxon>
    </lineage>
</organism>